<keyword evidence="3" id="KW-0540">Nuclease</keyword>
<dbReference type="GO" id="GO:0004527">
    <property type="term" value="F:exonuclease activity"/>
    <property type="evidence" value="ECO:0007669"/>
    <property type="project" value="UniProtKB-KW"/>
</dbReference>
<dbReference type="RefSeq" id="WP_173810087.1">
    <property type="nucleotide sequence ID" value="NZ_JABSNP010000009.1"/>
</dbReference>
<feature type="region of interest" description="Disordered" evidence="1">
    <location>
        <begin position="30"/>
        <end position="50"/>
    </location>
</feature>
<evidence type="ECO:0000313" key="4">
    <source>
        <dbReference type="Proteomes" id="UP000779507"/>
    </source>
</evidence>
<gene>
    <name evidence="3" type="ORF">HNP98_002183</name>
</gene>
<keyword evidence="3" id="KW-0378">Hydrolase</keyword>
<keyword evidence="2" id="KW-0472">Membrane</keyword>
<accession>A0ABX2FSL5</accession>
<comment type="caution">
    <text evidence="3">The sequence shown here is derived from an EMBL/GenBank/DDBJ whole genome shotgun (WGS) entry which is preliminary data.</text>
</comment>
<keyword evidence="2" id="KW-1133">Transmembrane helix</keyword>
<sequence length="328" mass="36427">MSTAFTAALPLLEELKENLNRLKTATDEIEKAKQSAGEHQQAAGQLQRAADEAVRAAKQAAVSQEKLVDQLGQQHQKSLGEQELLLREHVENLSLQAGEQIGRQLDGVKQSATKVQELIDRLLTEQPANLDAIGRQHEQGMEKQQEILRNGVQNWADKLHEQLQVELKLLRQSTEVLQKNTQQQHDELSAVASQLQVVAGRVTAFAEVMNAAKFTARLESIEQHQKDTLADLAKSKKASDEEATRLTELYEQQGTEFLAELQRGQQQAADTAGLHKEAYEQRMDGLQGLVEQLSGQLAQAGRQQRLWQLVTLGAVVVAGVLLFFTCHN</sequence>
<evidence type="ECO:0000256" key="1">
    <source>
        <dbReference type="SAM" id="MobiDB-lite"/>
    </source>
</evidence>
<evidence type="ECO:0000256" key="2">
    <source>
        <dbReference type="SAM" id="Phobius"/>
    </source>
</evidence>
<evidence type="ECO:0000313" key="3">
    <source>
        <dbReference type="EMBL" id="NRT19354.1"/>
    </source>
</evidence>
<name>A0ABX2FSL5_9BACT</name>
<feature type="transmembrane region" description="Helical" evidence="2">
    <location>
        <begin position="306"/>
        <end position="326"/>
    </location>
</feature>
<keyword evidence="2" id="KW-0812">Transmembrane</keyword>
<protein>
    <submittedName>
        <fullName evidence="3">5'-3' exonuclease</fullName>
    </submittedName>
</protein>
<keyword evidence="4" id="KW-1185">Reference proteome</keyword>
<organism evidence="3 4">
    <name type="scientific">Hymenobacter caeli</name>
    <dbReference type="NCBI Taxonomy" id="2735894"/>
    <lineage>
        <taxon>Bacteria</taxon>
        <taxon>Pseudomonadati</taxon>
        <taxon>Bacteroidota</taxon>
        <taxon>Cytophagia</taxon>
        <taxon>Cytophagales</taxon>
        <taxon>Hymenobacteraceae</taxon>
        <taxon>Hymenobacter</taxon>
    </lineage>
</organism>
<dbReference type="EMBL" id="JABSNP010000009">
    <property type="protein sequence ID" value="NRT19354.1"/>
    <property type="molecule type" value="Genomic_DNA"/>
</dbReference>
<reference evidence="3 4" key="1">
    <citation type="submission" date="2020-05" db="EMBL/GenBank/DDBJ databases">
        <title>Genomic Encyclopedia of Type Strains, Phase IV (KMG-V): Genome sequencing to study the core and pangenomes of soil and plant-associated prokaryotes.</title>
        <authorList>
            <person name="Whitman W."/>
        </authorList>
    </citation>
    <scope>NUCLEOTIDE SEQUENCE [LARGE SCALE GENOMIC DNA]</scope>
    <source>
        <strain evidence="3 4">9A</strain>
    </source>
</reference>
<keyword evidence="3" id="KW-0269">Exonuclease</keyword>
<dbReference type="Proteomes" id="UP000779507">
    <property type="component" value="Unassembled WGS sequence"/>
</dbReference>
<proteinExistence type="predicted"/>